<evidence type="ECO:0000313" key="3">
    <source>
        <dbReference type="EMBL" id="VDL59294.1"/>
    </source>
</evidence>
<dbReference type="InterPro" id="IPR013783">
    <property type="entry name" value="Ig-like_fold"/>
</dbReference>
<feature type="compositionally biased region" description="Polar residues" evidence="1">
    <location>
        <begin position="598"/>
        <end position="616"/>
    </location>
</feature>
<protein>
    <recommendedName>
        <fullName evidence="2">Ig-like domain-containing protein</fullName>
    </recommendedName>
</protein>
<feature type="compositionally biased region" description="Low complexity" evidence="1">
    <location>
        <begin position="261"/>
        <end position="278"/>
    </location>
</feature>
<feature type="region of interest" description="Disordered" evidence="1">
    <location>
        <begin position="157"/>
        <end position="185"/>
    </location>
</feature>
<name>A0A3P7BGU5_HYMDI</name>
<feature type="region of interest" description="Disordered" evidence="1">
    <location>
        <begin position="389"/>
        <end position="414"/>
    </location>
</feature>
<feature type="region of interest" description="Disordered" evidence="1">
    <location>
        <begin position="766"/>
        <end position="789"/>
    </location>
</feature>
<feature type="region of interest" description="Disordered" evidence="1">
    <location>
        <begin position="598"/>
        <end position="623"/>
    </location>
</feature>
<gene>
    <name evidence="3" type="ORF">HDID_LOCUS6976</name>
</gene>
<dbReference type="PROSITE" id="PS50835">
    <property type="entry name" value="IG_LIKE"/>
    <property type="match status" value="1"/>
</dbReference>
<feature type="region of interest" description="Disordered" evidence="1">
    <location>
        <begin position="203"/>
        <end position="296"/>
    </location>
</feature>
<feature type="compositionally biased region" description="Polar residues" evidence="1">
    <location>
        <begin position="157"/>
        <end position="182"/>
    </location>
</feature>
<dbReference type="InterPro" id="IPR036179">
    <property type="entry name" value="Ig-like_dom_sf"/>
</dbReference>
<feature type="region of interest" description="Disordered" evidence="1">
    <location>
        <begin position="531"/>
        <end position="551"/>
    </location>
</feature>
<feature type="compositionally biased region" description="Polar residues" evidence="1">
    <location>
        <begin position="804"/>
        <end position="829"/>
    </location>
</feature>
<dbReference type="AlphaFoldDB" id="A0A3P7BGU5"/>
<dbReference type="OrthoDB" id="21607at2759"/>
<sequence length="986" mass="111304">MFEEIMRNGAETLPHFREMVDRNANKNDNSLLSQIEIRTNGETSDHRLLEFEQPLENQVIHIDSTRPGPTHFLLICHLTQAERRAQVTWSYNGSLKLPLAQFNTSFDGKTARLSAKGLKPEYSGSYACEIRSPCGSSTAYTQCEVKIVPLGQPANTSAHPVTPFSNSHANRGQNQDYLSPQGNRYEYVPPGMIPMRSMVRAESLRVSTVPPQTPPPPPPPLPSLPPHLPTPPPPANLPPPPRFLRRQAADTTTDCDEDTLPTDNYSARASASRNTSAGRTHRYQSLSTHSDRVSLTPGEYAEMRTLSDIPGLPDDEELDDIDAVYEYLIRPRSQSRRRNRSWRRPASTYTEPRVILINAAPQHDNGCQSCCCSCHRSRCMYTVSDSGYSHEREAPRNKNMSPKRSTKRITFNPDPELCYNEDPVHETQRPVSICIPERISHEIDDTSNKLSQQPQAISCSRITQHATVKAPPNKRPDASWSSRPDKNLPKESEIQTPEAAAAAKAVIKKVLESRMIGSETIIASTKNKKPIPKALPKKTEPIPPVSNSKPMQNATSVEKKISEPMLPPVAHQMNNEANKVEERAAKERFMNALARFQISTSTNSEMESNKAPNGHNSVREPQPPLKYSEEVLNQTEKTEKPPSQPWRRRSFGNAKTFLQSSQVYKISVDSHENLQRHHISQQVENPQDDERNVLPTEHQIRENSINVTQIHRNLTISHNGVGFKKTPVWRTKSNGSLNSISNSLNETAPTIKSSFNRRDPPMVPFQQTTLNQPSNRPQEIKGYQDGEGNYTSIGVSEQIEAALESQTKADSDVSAQNQVRTSNTSNPITAYSERFGPRQSANNDIHSKWQQQRSKIFRNVSRVRSPSFSKRFSRREGKDFNEAISYPEEDDPVEYGNSSNLQTKNLTPFSPPSEIRSATHNIHYTEEGRFIRSKLSQDVHRENVKRMVKTTDPVVFLNDHFRYVLVALEEHPLNRANFSQLIHTNR</sequence>
<feature type="compositionally biased region" description="Polar residues" evidence="1">
    <location>
        <begin position="896"/>
        <end position="908"/>
    </location>
</feature>
<organism evidence="3 4">
    <name type="scientific">Hymenolepis diminuta</name>
    <name type="common">Rat tapeworm</name>
    <dbReference type="NCBI Taxonomy" id="6216"/>
    <lineage>
        <taxon>Eukaryota</taxon>
        <taxon>Metazoa</taxon>
        <taxon>Spiralia</taxon>
        <taxon>Lophotrochozoa</taxon>
        <taxon>Platyhelminthes</taxon>
        <taxon>Cestoda</taxon>
        <taxon>Eucestoda</taxon>
        <taxon>Cyclophyllidea</taxon>
        <taxon>Hymenolepididae</taxon>
        <taxon>Hymenolepis</taxon>
    </lineage>
</organism>
<evidence type="ECO:0000259" key="2">
    <source>
        <dbReference type="PROSITE" id="PS50835"/>
    </source>
</evidence>
<dbReference type="InterPro" id="IPR007110">
    <property type="entry name" value="Ig-like_dom"/>
</dbReference>
<dbReference type="CDD" id="cd00096">
    <property type="entry name" value="Ig"/>
    <property type="match status" value="1"/>
</dbReference>
<feature type="compositionally biased region" description="Pro residues" evidence="1">
    <location>
        <begin position="211"/>
        <end position="242"/>
    </location>
</feature>
<feature type="compositionally biased region" description="Polar residues" evidence="1">
    <location>
        <begin position="766"/>
        <end position="777"/>
    </location>
</feature>
<feature type="compositionally biased region" description="Basic and acidic residues" evidence="1">
    <location>
        <begin position="483"/>
        <end position="493"/>
    </location>
</feature>
<proteinExistence type="predicted"/>
<dbReference type="Proteomes" id="UP000274504">
    <property type="component" value="Unassembled WGS sequence"/>
</dbReference>
<reference evidence="3 4" key="1">
    <citation type="submission" date="2018-11" db="EMBL/GenBank/DDBJ databases">
        <authorList>
            <consortium name="Pathogen Informatics"/>
        </authorList>
    </citation>
    <scope>NUCLEOTIDE SEQUENCE [LARGE SCALE GENOMIC DNA]</scope>
</reference>
<dbReference type="EMBL" id="UYSG01010892">
    <property type="protein sequence ID" value="VDL59294.1"/>
    <property type="molecule type" value="Genomic_DNA"/>
</dbReference>
<feature type="domain" description="Ig-like" evidence="2">
    <location>
        <begin position="54"/>
        <end position="146"/>
    </location>
</feature>
<feature type="region of interest" description="Disordered" evidence="1">
    <location>
        <begin position="888"/>
        <end position="911"/>
    </location>
</feature>
<evidence type="ECO:0000313" key="4">
    <source>
        <dbReference type="Proteomes" id="UP000274504"/>
    </source>
</evidence>
<evidence type="ECO:0000256" key="1">
    <source>
        <dbReference type="SAM" id="MobiDB-lite"/>
    </source>
</evidence>
<feature type="region of interest" description="Disordered" evidence="1">
    <location>
        <begin position="461"/>
        <end position="498"/>
    </location>
</feature>
<dbReference type="SUPFAM" id="SSF48726">
    <property type="entry name" value="Immunoglobulin"/>
    <property type="match status" value="1"/>
</dbReference>
<dbReference type="Gene3D" id="2.60.40.10">
    <property type="entry name" value="Immunoglobulins"/>
    <property type="match status" value="1"/>
</dbReference>
<accession>A0A3P7BGU5</accession>
<feature type="region of interest" description="Disordered" evidence="1">
    <location>
        <begin position="804"/>
        <end position="842"/>
    </location>
</feature>